<organism evidence="3 4">
    <name type="scientific">Acrobeloides nanus</name>
    <dbReference type="NCBI Taxonomy" id="290746"/>
    <lineage>
        <taxon>Eukaryota</taxon>
        <taxon>Metazoa</taxon>
        <taxon>Ecdysozoa</taxon>
        <taxon>Nematoda</taxon>
        <taxon>Chromadorea</taxon>
        <taxon>Rhabditida</taxon>
        <taxon>Tylenchina</taxon>
        <taxon>Cephalobomorpha</taxon>
        <taxon>Cephaloboidea</taxon>
        <taxon>Cephalobidae</taxon>
        <taxon>Acrobeloides</taxon>
    </lineage>
</organism>
<proteinExistence type="predicted"/>
<keyword evidence="2" id="KW-0732">Signal</keyword>
<name>A0A914BYW7_9BILA</name>
<dbReference type="AlphaFoldDB" id="A0A914BYW7"/>
<feature type="chain" id="PRO_5037471233" evidence="2">
    <location>
        <begin position="25"/>
        <end position="178"/>
    </location>
</feature>
<dbReference type="Proteomes" id="UP000887540">
    <property type="component" value="Unplaced"/>
</dbReference>
<dbReference type="PANTHER" id="PTHR46706">
    <property type="entry name" value="PROTEIN QUA-1-RELATED"/>
    <property type="match status" value="1"/>
</dbReference>
<evidence type="ECO:0000313" key="4">
    <source>
        <dbReference type="WBParaSite" id="ACRNAN_Path_1320.g5177.t1"/>
    </source>
</evidence>
<dbReference type="WBParaSite" id="ACRNAN_Path_1320.g5177.t1">
    <property type="protein sequence ID" value="ACRNAN_Path_1320.g5177.t1"/>
    <property type="gene ID" value="ACRNAN_Path_1320.g5177"/>
</dbReference>
<protein>
    <submittedName>
        <fullName evidence="4">Uncharacterized protein</fullName>
    </submittedName>
</protein>
<feature type="signal peptide" evidence="2">
    <location>
        <begin position="1"/>
        <end position="24"/>
    </location>
</feature>
<sequence length="178" mass="20230">MDISIQRLFTFLFSGFAIVPAILSSFCGNNKIPYGIEVYKNGQPSLLCSKPSCFEKTYADCDERAIRSSCDSNTSWVGGFDKGLGSFQPLYVQCCEFENLPALTDPLYSSVIIRPGEYFEGEELTDKYGDDVLSFDLITNIKMIRDDVNSTIAYKIDVRRFHCNRLVRPKHYKPSTWP</sequence>
<dbReference type="InterPro" id="IPR052140">
    <property type="entry name" value="Dev_Signal_Hedgehog-like"/>
</dbReference>
<dbReference type="PANTHER" id="PTHR46706:SF12">
    <property type="entry name" value="PROTEIN QUA-1-RELATED"/>
    <property type="match status" value="1"/>
</dbReference>
<evidence type="ECO:0000256" key="2">
    <source>
        <dbReference type="SAM" id="SignalP"/>
    </source>
</evidence>
<reference evidence="4" key="1">
    <citation type="submission" date="2022-11" db="UniProtKB">
        <authorList>
            <consortium name="WormBaseParasite"/>
        </authorList>
    </citation>
    <scope>IDENTIFICATION</scope>
</reference>
<evidence type="ECO:0000313" key="3">
    <source>
        <dbReference type="Proteomes" id="UP000887540"/>
    </source>
</evidence>
<accession>A0A914BYW7</accession>
<evidence type="ECO:0000256" key="1">
    <source>
        <dbReference type="ARBA" id="ARBA00022473"/>
    </source>
</evidence>
<keyword evidence="3" id="KW-1185">Reference proteome</keyword>
<keyword evidence="1" id="KW-0217">Developmental protein</keyword>